<dbReference type="Gene3D" id="3.30.360.10">
    <property type="entry name" value="Dihydrodipicolinate Reductase, domain 2"/>
    <property type="match status" value="1"/>
</dbReference>
<dbReference type="InterPro" id="IPR055170">
    <property type="entry name" value="GFO_IDH_MocA-like_dom"/>
</dbReference>
<dbReference type="InterPro" id="IPR000683">
    <property type="entry name" value="Gfo/Idh/MocA-like_OxRdtase_N"/>
</dbReference>
<dbReference type="Gene3D" id="3.40.50.720">
    <property type="entry name" value="NAD(P)-binding Rossmann-like Domain"/>
    <property type="match status" value="1"/>
</dbReference>
<dbReference type="RefSeq" id="WP_016576813.1">
    <property type="nucleotide sequence ID" value="NZ_BHXC01000007.1"/>
</dbReference>
<dbReference type="AlphaFoldDB" id="A0A401RAU0"/>
<keyword evidence="3" id="KW-0732">Signal</keyword>
<protein>
    <submittedName>
        <fullName evidence="6">Oxidoreductase</fullName>
    </submittedName>
</protein>
<dbReference type="InterPro" id="IPR050984">
    <property type="entry name" value="Gfo/Idh/MocA_domain"/>
</dbReference>
<evidence type="ECO:0000259" key="4">
    <source>
        <dbReference type="Pfam" id="PF01408"/>
    </source>
</evidence>
<dbReference type="GO" id="GO:0016491">
    <property type="term" value="F:oxidoreductase activity"/>
    <property type="evidence" value="ECO:0007669"/>
    <property type="project" value="UniProtKB-KW"/>
</dbReference>
<dbReference type="PANTHER" id="PTHR22604">
    <property type="entry name" value="OXIDOREDUCTASES"/>
    <property type="match status" value="1"/>
</dbReference>
<dbReference type="SUPFAM" id="SSF55347">
    <property type="entry name" value="Glyceraldehyde-3-phosphate dehydrogenase-like, C-terminal domain"/>
    <property type="match status" value="1"/>
</dbReference>
<evidence type="ECO:0000256" key="2">
    <source>
        <dbReference type="ARBA" id="ARBA00023002"/>
    </source>
</evidence>
<dbReference type="EMBL" id="BHXC01000007">
    <property type="protein sequence ID" value="GCB94771.1"/>
    <property type="molecule type" value="Genomic_DNA"/>
</dbReference>
<dbReference type="Pfam" id="PF01408">
    <property type="entry name" value="GFO_IDH_MocA"/>
    <property type="match status" value="1"/>
</dbReference>
<reference evidence="6 7" key="1">
    <citation type="journal article" date="2019" name="Microbiol. Resour. Announc.">
        <title>Draft Genome Sequence of the Most Traditional epsilon-Poly-l-Lysine Producer, Streptomyces albulus NBRC14147.</title>
        <authorList>
            <person name="Yamanaka K."/>
            <person name="Hamano Y."/>
        </authorList>
    </citation>
    <scope>NUCLEOTIDE SEQUENCE [LARGE SCALE GENOMIC DNA]</scope>
    <source>
        <strain evidence="6 7">NBRC 14147</strain>
    </source>
</reference>
<dbReference type="PANTHER" id="PTHR22604:SF105">
    <property type="entry name" value="TRANS-1,2-DIHYDROBENZENE-1,2-DIOL DEHYDROGENASE"/>
    <property type="match status" value="1"/>
</dbReference>
<dbReference type="GO" id="GO:0000166">
    <property type="term" value="F:nucleotide binding"/>
    <property type="evidence" value="ECO:0007669"/>
    <property type="project" value="InterPro"/>
</dbReference>
<feature type="chain" id="PRO_5019001954" evidence="3">
    <location>
        <begin position="26"/>
        <end position="339"/>
    </location>
</feature>
<feature type="signal peptide" evidence="3">
    <location>
        <begin position="1"/>
        <end position="25"/>
    </location>
</feature>
<feature type="domain" description="GFO/IDH/MocA-like oxidoreductase" evidence="5">
    <location>
        <begin position="133"/>
        <end position="248"/>
    </location>
</feature>
<accession>A0A401RAU0</accession>
<name>A0A401RAU0_STRNR</name>
<dbReference type="SUPFAM" id="SSF51735">
    <property type="entry name" value="NAD(P)-binding Rossmann-fold domains"/>
    <property type="match status" value="1"/>
</dbReference>
<organism evidence="6 7">
    <name type="scientific">Streptomyces noursei</name>
    <name type="common">Streptomyces albulus</name>
    <dbReference type="NCBI Taxonomy" id="1971"/>
    <lineage>
        <taxon>Bacteria</taxon>
        <taxon>Bacillati</taxon>
        <taxon>Actinomycetota</taxon>
        <taxon>Actinomycetes</taxon>
        <taxon>Kitasatosporales</taxon>
        <taxon>Streptomycetaceae</taxon>
        <taxon>Streptomyces</taxon>
    </lineage>
</organism>
<sequence>MTRPLRLGVLGLASIARRRMLPAMAACPDVQLTALASRDVSAAEQAAAQYGCQAAPDYTALLARPDVDAVYVPLPAALHAAWTRAALDAGKHVLAEKPTTTNAAETRALLSLARTRGLVLAENVMFLHHAQHATVQRLVRDGAIGELRSFAAQFSIPGLPDDDIRHRPELGGGALADVGVYPLRAALHLLGADLDVVGAALTHGAGRQVETAGGVLLQSATGVTAHLTFGLDHAYRSWYELCGSTGRLVVDHAFTPPADHAPVLRIERGTGSEELHLPPDDQVTNTLTAFAAAVRTPRQHPEPDPMVLRQAELLDAVRHRAVVHHARPATAHHAARHPA</sequence>
<proteinExistence type="inferred from homology"/>
<comment type="similarity">
    <text evidence="1">Belongs to the Gfo/Idh/MocA family.</text>
</comment>
<gene>
    <name evidence="6" type="ORF">SALB_07572</name>
</gene>
<dbReference type="Pfam" id="PF22725">
    <property type="entry name" value="GFO_IDH_MocA_C3"/>
    <property type="match status" value="1"/>
</dbReference>
<keyword evidence="2" id="KW-0560">Oxidoreductase</keyword>
<comment type="caution">
    <text evidence="6">The sequence shown here is derived from an EMBL/GenBank/DDBJ whole genome shotgun (WGS) entry which is preliminary data.</text>
</comment>
<evidence type="ECO:0000313" key="7">
    <source>
        <dbReference type="Proteomes" id="UP000288351"/>
    </source>
</evidence>
<dbReference type="InterPro" id="IPR036291">
    <property type="entry name" value="NAD(P)-bd_dom_sf"/>
</dbReference>
<evidence type="ECO:0000256" key="3">
    <source>
        <dbReference type="SAM" id="SignalP"/>
    </source>
</evidence>
<feature type="domain" description="Gfo/Idh/MocA-like oxidoreductase N-terminal" evidence="4">
    <location>
        <begin position="6"/>
        <end position="122"/>
    </location>
</feature>
<dbReference type="Proteomes" id="UP000288351">
    <property type="component" value="Unassembled WGS sequence"/>
</dbReference>
<evidence type="ECO:0000313" key="6">
    <source>
        <dbReference type="EMBL" id="GCB94771.1"/>
    </source>
</evidence>
<evidence type="ECO:0000256" key="1">
    <source>
        <dbReference type="ARBA" id="ARBA00010928"/>
    </source>
</evidence>
<evidence type="ECO:0000259" key="5">
    <source>
        <dbReference type="Pfam" id="PF22725"/>
    </source>
</evidence>